<evidence type="ECO:0000313" key="3">
    <source>
        <dbReference type="Proteomes" id="UP000799770"/>
    </source>
</evidence>
<keyword evidence="3" id="KW-1185">Reference proteome</keyword>
<evidence type="ECO:0000256" key="1">
    <source>
        <dbReference type="SAM" id="SignalP"/>
    </source>
</evidence>
<organism evidence="2 3">
    <name type="scientific">Lophiotrema nucula</name>
    <dbReference type="NCBI Taxonomy" id="690887"/>
    <lineage>
        <taxon>Eukaryota</taxon>
        <taxon>Fungi</taxon>
        <taxon>Dikarya</taxon>
        <taxon>Ascomycota</taxon>
        <taxon>Pezizomycotina</taxon>
        <taxon>Dothideomycetes</taxon>
        <taxon>Pleosporomycetidae</taxon>
        <taxon>Pleosporales</taxon>
        <taxon>Lophiotremataceae</taxon>
        <taxon>Lophiotrema</taxon>
    </lineage>
</organism>
<dbReference type="Proteomes" id="UP000799770">
    <property type="component" value="Unassembled WGS sequence"/>
</dbReference>
<name>A0A6A5ZDJ8_9PLEO</name>
<proteinExistence type="predicted"/>
<accession>A0A6A5ZDJ8</accession>
<protein>
    <submittedName>
        <fullName evidence="2">Uncharacterized protein</fullName>
    </submittedName>
</protein>
<keyword evidence="1" id="KW-0732">Signal</keyword>
<dbReference type="EMBL" id="ML977320">
    <property type="protein sequence ID" value="KAF2116511.1"/>
    <property type="molecule type" value="Genomic_DNA"/>
</dbReference>
<feature type="signal peptide" evidence="1">
    <location>
        <begin position="1"/>
        <end position="15"/>
    </location>
</feature>
<sequence>MKLLFFALVAIAVSALLNHKLQDRKSSTPPPIVGELITPKPAYLYPSQAEINGGEVVIAGYIQNNCPFSIFNSLTATEEITPETGWWDPHRATADMCSHTIHLTRHRSSPKPELQIEYSVDGIPLVWYNLSHQDGTDLPTELRVKNI</sequence>
<reference evidence="2" key="1">
    <citation type="journal article" date="2020" name="Stud. Mycol.">
        <title>101 Dothideomycetes genomes: a test case for predicting lifestyles and emergence of pathogens.</title>
        <authorList>
            <person name="Haridas S."/>
            <person name="Albert R."/>
            <person name="Binder M."/>
            <person name="Bloem J."/>
            <person name="Labutti K."/>
            <person name="Salamov A."/>
            <person name="Andreopoulos B."/>
            <person name="Baker S."/>
            <person name="Barry K."/>
            <person name="Bills G."/>
            <person name="Bluhm B."/>
            <person name="Cannon C."/>
            <person name="Castanera R."/>
            <person name="Culley D."/>
            <person name="Daum C."/>
            <person name="Ezra D."/>
            <person name="Gonzalez J."/>
            <person name="Henrissat B."/>
            <person name="Kuo A."/>
            <person name="Liang C."/>
            <person name="Lipzen A."/>
            <person name="Lutzoni F."/>
            <person name="Magnuson J."/>
            <person name="Mondo S."/>
            <person name="Nolan M."/>
            <person name="Ohm R."/>
            <person name="Pangilinan J."/>
            <person name="Park H.-J."/>
            <person name="Ramirez L."/>
            <person name="Alfaro M."/>
            <person name="Sun H."/>
            <person name="Tritt A."/>
            <person name="Yoshinaga Y."/>
            <person name="Zwiers L.-H."/>
            <person name="Turgeon B."/>
            <person name="Goodwin S."/>
            <person name="Spatafora J."/>
            <person name="Crous P."/>
            <person name="Grigoriev I."/>
        </authorList>
    </citation>
    <scope>NUCLEOTIDE SEQUENCE</scope>
    <source>
        <strain evidence="2">CBS 627.86</strain>
    </source>
</reference>
<dbReference type="OrthoDB" id="3682664at2759"/>
<feature type="chain" id="PRO_5025606092" evidence="1">
    <location>
        <begin position="16"/>
        <end position="147"/>
    </location>
</feature>
<dbReference type="AlphaFoldDB" id="A0A6A5ZDJ8"/>
<evidence type="ECO:0000313" key="2">
    <source>
        <dbReference type="EMBL" id="KAF2116511.1"/>
    </source>
</evidence>
<gene>
    <name evidence="2" type="ORF">BDV96DRAFT_686092</name>
</gene>